<dbReference type="FunFam" id="2.60.120.260:FF:000016">
    <property type="entry name" value="Contactin-associated protein-like 4 isoform 1"/>
    <property type="match status" value="1"/>
</dbReference>
<dbReference type="PANTHER" id="PTHR24543">
    <property type="entry name" value="MULTICOPPER OXIDASE-RELATED"/>
    <property type="match status" value="1"/>
</dbReference>
<dbReference type="CDD" id="cd00057">
    <property type="entry name" value="FA58C"/>
    <property type="match status" value="1"/>
</dbReference>
<dbReference type="PANTHER" id="PTHR24543:SF291">
    <property type="entry name" value="SMOKE ALARM, ISOFORM D"/>
    <property type="match status" value="1"/>
</dbReference>
<dbReference type="AlphaFoldDB" id="A0A3M6TDT9"/>
<evidence type="ECO:0000313" key="2">
    <source>
        <dbReference type="EMBL" id="RMX39533.1"/>
    </source>
</evidence>
<proteinExistence type="predicted"/>
<feature type="domain" description="F5/8 type C" evidence="1">
    <location>
        <begin position="62"/>
        <end position="210"/>
    </location>
</feature>
<evidence type="ECO:0000313" key="3">
    <source>
        <dbReference type="Proteomes" id="UP000275408"/>
    </source>
</evidence>
<dbReference type="OrthoDB" id="2121828at2759"/>
<dbReference type="InterPro" id="IPR000421">
    <property type="entry name" value="FA58C"/>
</dbReference>
<evidence type="ECO:0000259" key="1">
    <source>
        <dbReference type="PROSITE" id="PS50022"/>
    </source>
</evidence>
<dbReference type="EMBL" id="RCHS01003809">
    <property type="protein sequence ID" value="RMX39533.1"/>
    <property type="molecule type" value="Genomic_DNA"/>
</dbReference>
<dbReference type="PROSITE" id="PS50022">
    <property type="entry name" value="FA58C_3"/>
    <property type="match status" value="1"/>
</dbReference>
<dbReference type="Proteomes" id="UP000275408">
    <property type="component" value="Unassembled WGS sequence"/>
</dbReference>
<keyword evidence="3" id="KW-1185">Reference proteome</keyword>
<accession>A0A3M6TDT9</accession>
<dbReference type="STRING" id="46731.A0A3M6TDT9"/>
<dbReference type="SUPFAM" id="SSF49785">
    <property type="entry name" value="Galactose-binding domain-like"/>
    <property type="match status" value="1"/>
</dbReference>
<gene>
    <name evidence="2" type="ORF">pdam_00006112</name>
</gene>
<dbReference type="SMART" id="SM00231">
    <property type="entry name" value="FA58C"/>
    <property type="match status" value="1"/>
</dbReference>
<reference evidence="2 3" key="1">
    <citation type="journal article" date="2018" name="Sci. Rep.">
        <title>Comparative analysis of the Pocillopora damicornis genome highlights role of immune system in coral evolution.</title>
        <authorList>
            <person name="Cunning R."/>
            <person name="Bay R.A."/>
            <person name="Gillette P."/>
            <person name="Baker A.C."/>
            <person name="Traylor-Knowles N."/>
        </authorList>
    </citation>
    <scope>NUCLEOTIDE SEQUENCE [LARGE SCALE GENOMIC DNA]</scope>
    <source>
        <strain evidence="2">RSMAS</strain>
        <tissue evidence="2">Whole animal</tissue>
    </source>
</reference>
<dbReference type="Pfam" id="PF00754">
    <property type="entry name" value="F5_F8_type_C"/>
    <property type="match status" value="1"/>
</dbReference>
<name>A0A3M6TDT9_POCDA</name>
<organism evidence="2 3">
    <name type="scientific">Pocillopora damicornis</name>
    <name type="common">Cauliflower coral</name>
    <name type="synonym">Millepora damicornis</name>
    <dbReference type="NCBI Taxonomy" id="46731"/>
    <lineage>
        <taxon>Eukaryota</taxon>
        <taxon>Metazoa</taxon>
        <taxon>Cnidaria</taxon>
        <taxon>Anthozoa</taxon>
        <taxon>Hexacorallia</taxon>
        <taxon>Scleractinia</taxon>
        <taxon>Astrocoeniina</taxon>
        <taxon>Pocilloporidae</taxon>
        <taxon>Pocillopora</taxon>
    </lineage>
</organism>
<dbReference type="Gene3D" id="2.60.120.260">
    <property type="entry name" value="Galactose-binding domain-like"/>
    <property type="match status" value="1"/>
</dbReference>
<protein>
    <recommendedName>
        <fullName evidence="1">F5/8 type C domain-containing protein</fullName>
    </recommendedName>
</protein>
<sequence length="228" mass="25906">MEYNHLFHKVVTLDVHHNVSTAYWKFSSDDKRLHTIDCLNYLVWFVSKCEGYMSLLYYLAVCEMKGIGLVTGGAIPDSSFTASSYYDNRYKPSYARLNGNNRGWAPKTTTNPADFLQINLLHNYVICSVATQGAKGINEWTTNYKIQLSLDGTTFFTYKENNTDKIFNGNSNRNGIIKNSLQEFASAKFIRFWPTAYLGWKALRVEVYGIVPTKGDPSSFAFAKRSCA</sequence>
<comment type="caution">
    <text evidence="2">The sequence shown here is derived from an EMBL/GenBank/DDBJ whole genome shotgun (WGS) entry which is preliminary data.</text>
</comment>
<dbReference type="PROSITE" id="PS01285">
    <property type="entry name" value="FA58C_1"/>
    <property type="match status" value="1"/>
</dbReference>
<dbReference type="InterPro" id="IPR008979">
    <property type="entry name" value="Galactose-bd-like_sf"/>
</dbReference>